<accession>A0A0K3A599</accession>
<dbReference type="EMBL" id="CXOJ01000083">
    <property type="protein sequence ID" value="CTP91624.1"/>
    <property type="molecule type" value="Genomic_DNA"/>
</dbReference>
<name>A0A0K3A599_9XANT</name>
<dbReference type="AlphaFoldDB" id="A0A0K3A599"/>
<reference evidence="2 3" key="1">
    <citation type="submission" date="2015-07" db="EMBL/GenBank/DDBJ databases">
        <authorList>
            <person name="Noorani M."/>
        </authorList>
    </citation>
    <scope>NUCLEOTIDE SEQUENCE [LARGE SCALE GENOMIC DNA]</scope>
    <source>
        <strain evidence="2">LMG730</strain>
    </source>
</reference>
<keyword evidence="1" id="KW-0732">Signal</keyword>
<dbReference type="Proteomes" id="UP000045978">
    <property type="component" value="Unassembled WGS sequence"/>
</dbReference>
<evidence type="ECO:0008006" key="4">
    <source>
        <dbReference type="Google" id="ProtNLM"/>
    </source>
</evidence>
<feature type="signal peptide" evidence="1">
    <location>
        <begin position="1"/>
        <end position="20"/>
    </location>
</feature>
<proteinExistence type="predicted"/>
<evidence type="ECO:0000256" key="1">
    <source>
        <dbReference type="SAM" id="SignalP"/>
    </source>
</evidence>
<sequence length="223" mass="24504">MRLVSALGLASLLFIDSCGAVDLSQAMDACPGAAKFIQAQISRQLAAGPPKAPVVTDEAKRHRILEHEEEDQRLYEQLASGSVNPTALKELQARNLRYLHKELGHVVSIPSIDEVGRDGLSALWLLIQHADRDVELQSKALKKFESMVKSGEIDASKFALLSDRVLLASGKPQRFGSQLRSPTTGEPLDVGNSVAIERERDAFGLMKLADYRCISEQLYKNSH</sequence>
<evidence type="ECO:0000313" key="3">
    <source>
        <dbReference type="Proteomes" id="UP000045978"/>
    </source>
</evidence>
<evidence type="ECO:0000313" key="2">
    <source>
        <dbReference type="EMBL" id="CTP91624.1"/>
    </source>
</evidence>
<gene>
    <name evidence="2" type="ORF">XTPLMG730_3217</name>
</gene>
<dbReference type="InterPro" id="IPR046732">
    <property type="entry name" value="DUF6624"/>
</dbReference>
<feature type="chain" id="PRO_5005493721" description="Secreted protein" evidence="1">
    <location>
        <begin position="21"/>
        <end position="223"/>
    </location>
</feature>
<dbReference type="Pfam" id="PF20329">
    <property type="entry name" value="DUF6624"/>
    <property type="match status" value="1"/>
</dbReference>
<protein>
    <recommendedName>
        <fullName evidence="4">Secreted protein</fullName>
    </recommendedName>
</protein>
<organism evidence="2 3">
    <name type="scientific">Xanthomonas graminis pv. phlei</name>
    <dbReference type="NCBI Taxonomy" id="487906"/>
    <lineage>
        <taxon>Bacteria</taxon>
        <taxon>Pseudomonadati</taxon>
        <taxon>Pseudomonadota</taxon>
        <taxon>Gammaproteobacteria</taxon>
        <taxon>Lysobacterales</taxon>
        <taxon>Lysobacteraceae</taxon>
        <taxon>Xanthomonas</taxon>
        <taxon>Xanthomonas translucens group</taxon>
        <taxon>Xanthomonas graminis</taxon>
    </lineage>
</organism>